<dbReference type="InterPro" id="IPR000551">
    <property type="entry name" value="MerR-type_HTH_dom"/>
</dbReference>
<comment type="caution">
    <text evidence="2">The sequence shown here is derived from an EMBL/GenBank/DDBJ whole genome shotgun (WGS) entry which is preliminary data.</text>
</comment>
<reference evidence="2 3" key="1">
    <citation type="submission" date="2021-11" db="EMBL/GenBank/DDBJ databases">
        <title>Draft genome sequence of Actinomycetospora sp. SF1 isolated from the rhizosphere soil.</title>
        <authorList>
            <person name="Duangmal K."/>
            <person name="Chantavorakit T."/>
        </authorList>
    </citation>
    <scope>NUCLEOTIDE SEQUENCE [LARGE SCALE GENOMIC DNA]</scope>
    <source>
        <strain evidence="2 3">TBRC 5722</strain>
    </source>
</reference>
<dbReference type="Pfam" id="PF13411">
    <property type="entry name" value="MerR_1"/>
    <property type="match status" value="1"/>
</dbReference>
<dbReference type="InterPro" id="IPR009061">
    <property type="entry name" value="DNA-bd_dom_put_sf"/>
</dbReference>
<evidence type="ECO:0000313" key="2">
    <source>
        <dbReference type="EMBL" id="MCD2193545.1"/>
    </source>
</evidence>
<organism evidence="2 3">
    <name type="scientific">Actinomycetospora endophytica</name>
    <dbReference type="NCBI Taxonomy" id="2291215"/>
    <lineage>
        <taxon>Bacteria</taxon>
        <taxon>Bacillati</taxon>
        <taxon>Actinomycetota</taxon>
        <taxon>Actinomycetes</taxon>
        <taxon>Pseudonocardiales</taxon>
        <taxon>Pseudonocardiaceae</taxon>
        <taxon>Actinomycetospora</taxon>
    </lineage>
</organism>
<evidence type="ECO:0000313" key="3">
    <source>
        <dbReference type="Proteomes" id="UP001199469"/>
    </source>
</evidence>
<name>A0ABS8P5L2_9PSEU</name>
<dbReference type="RefSeq" id="WP_230731793.1">
    <property type="nucleotide sequence ID" value="NZ_JAJNDB010000001.1"/>
</dbReference>
<evidence type="ECO:0000259" key="1">
    <source>
        <dbReference type="Pfam" id="PF13411"/>
    </source>
</evidence>
<dbReference type="Gene3D" id="1.10.1660.10">
    <property type="match status" value="1"/>
</dbReference>
<accession>A0ABS8P5L2</accession>
<gene>
    <name evidence="2" type="ORF">LQ327_09130</name>
</gene>
<dbReference type="SUPFAM" id="SSF46955">
    <property type="entry name" value="Putative DNA-binding domain"/>
    <property type="match status" value="1"/>
</dbReference>
<protein>
    <submittedName>
        <fullName evidence="2">MerR family transcriptional regulator</fullName>
    </submittedName>
</protein>
<keyword evidence="3" id="KW-1185">Reference proteome</keyword>
<feature type="domain" description="HTH merR-type" evidence="1">
    <location>
        <begin position="6"/>
        <end position="48"/>
    </location>
</feature>
<proteinExistence type="predicted"/>
<dbReference type="EMBL" id="JAJNDB010000001">
    <property type="protein sequence ID" value="MCD2193545.1"/>
    <property type="molecule type" value="Genomic_DNA"/>
</dbReference>
<dbReference type="Proteomes" id="UP001199469">
    <property type="component" value="Unassembled WGS sequence"/>
</dbReference>
<sequence>MSELVSTSEAAKAVGVSARSLARWAQEGTLEPELVTPGGHLRWDVERLRQQLRELRK</sequence>